<comment type="caution">
    <text evidence="1">The sequence shown here is derived from an EMBL/GenBank/DDBJ whole genome shotgun (WGS) entry which is preliminary data.</text>
</comment>
<accession>A0A3A4KCR3</accession>
<keyword evidence="2" id="KW-1185">Reference proteome</keyword>
<evidence type="ECO:0000313" key="1">
    <source>
        <dbReference type="EMBL" id="RJO71439.1"/>
    </source>
</evidence>
<organism evidence="1 2">
    <name type="scientific">Nocardia panacis</name>
    <dbReference type="NCBI Taxonomy" id="2340916"/>
    <lineage>
        <taxon>Bacteria</taxon>
        <taxon>Bacillati</taxon>
        <taxon>Actinomycetota</taxon>
        <taxon>Actinomycetes</taxon>
        <taxon>Mycobacteriales</taxon>
        <taxon>Nocardiaceae</taxon>
        <taxon>Nocardia</taxon>
    </lineage>
</organism>
<dbReference type="Proteomes" id="UP000266677">
    <property type="component" value="Unassembled WGS sequence"/>
</dbReference>
<reference evidence="1 2" key="1">
    <citation type="submission" date="2018-09" db="EMBL/GenBank/DDBJ databases">
        <title>YIM PH21274 draft genome.</title>
        <authorList>
            <person name="Miao C."/>
        </authorList>
    </citation>
    <scope>NUCLEOTIDE SEQUENCE [LARGE SCALE GENOMIC DNA]</scope>
    <source>
        <strain evidence="1 2">YIM PH 21724</strain>
    </source>
</reference>
<evidence type="ECO:0000313" key="2">
    <source>
        <dbReference type="Proteomes" id="UP000266677"/>
    </source>
</evidence>
<name>A0A3A4KCR3_9NOCA</name>
<sequence length="247" mass="26290">MILTPLGDAARARGIDLAAVVGSAPPNTALMRMMAAMARTHQGMRGLPGRLLVPARHLSGLGIPEMAVRHLISATAPAVEIVDLRPPPLRMPASRTLDIELHRVRPATEHSDCLVNISVLDEDVMAAGVKFRFERGGLALLVPRVLELLRAAITPPPRHTPRTTSADAARLQILCPAGAALTILLWDPHAPHAEIPATLQHTADGLAGVTVERARSEIGGIGTRIVVPLDSGETLETTMESTTPRKE</sequence>
<dbReference type="AlphaFoldDB" id="A0A3A4KCR3"/>
<proteinExistence type="predicted"/>
<dbReference type="EMBL" id="QZFU01000033">
    <property type="protein sequence ID" value="RJO71439.1"/>
    <property type="molecule type" value="Genomic_DNA"/>
</dbReference>
<protein>
    <submittedName>
        <fullName evidence="1">Uncharacterized protein</fullName>
    </submittedName>
</protein>
<dbReference type="RefSeq" id="WP_120043551.1">
    <property type="nucleotide sequence ID" value="NZ_QZFU01000033.1"/>
</dbReference>
<gene>
    <name evidence="1" type="ORF">D5S18_25050</name>
</gene>